<feature type="region of interest" description="Disordered" evidence="1">
    <location>
        <begin position="294"/>
        <end position="339"/>
    </location>
</feature>
<evidence type="ECO:0000256" key="1">
    <source>
        <dbReference type="SAM" id="MobiDB-lite"/>
    </source>
</evidence>
<accession>A0A6G1JCW4</accession>
<proteinExistence type="predicted"/>
<dbReference type="EMBL" id="MU005573">
    <property type="protein sequence ID" value="KAF2688376.1"/>
    <property type="molecule type" value="Genomic_DNA"/>
</dbReference>
<keyword evidence="3" id="KW-1185">Reference proteome</keyword>
<dbReference type="AlphaFoldDB" id="A0A6G1JCW4"/>
<dbReference type="Proteomes" id="UP000799291">
    <property type="component" value="Unassembled WGS sequence"/>
</dbReference>
<reference evidence="2" key="1">
    <citation type="journal article" date="2020" name="Stud. Mycol.">
        <title>101 Dothideomycetes genomes: a test case for predicting lifestyles and emergence of pathogens.</title>
        <authorList>
            <person name="Haridas S."/>
            <person name="Albert R."/>
            <person name="Binder M."/>
            <person name="Bloem J."/>
            <person name="Labutti K."/>
            <person name="Salamov A."/>
            <person name="Andreopoulos B."/>
            <person name="Baker S."/>
            <person name="Barry K."/>
            <person name="Bills G."/>
            <person name="Bluhm B."/>
            <person name="Cannon C."/>
            <person name="Castanera R."/>
            <person name="Culley D."/>
            <person name="Daum C."/>
            <person name="Ezra D."/>
            <person name="Gonzalez J."/>
            <person name="Henrissat B."/>
            <person name="Kuo A."/>
            <person name="Liang C."/>
            <person name="Lipzen A."/>
            <person name="Lutzoni F."/>
            <person name="Magnuson J."/>
            <person name="Mondo S."/>
            <person name="Nolan M."/>
            <person name="Ohm R."/>
            <person name="Pangilinan J."/>
            <person name="Park H.-J."/>
            <person name="Ramirez L."/>
            <person name="Alfaro M."/>
            <person name="Sun H."/>
            <person name="Tritt A."/>
            <person name="Yoshinaga Y."/>
            <person name="Zwiers L.-H."/>
            <person name="Turgeon B."/>
            <person name="Goodwin S."/>
            <person name="Spatafora J."/>
            <person name="Crous P."/>
            <person name="Grigoriev I."/>
        </authorList>
    </citation>
    <scope>NUCLEOTIDE SEQUENCE</scope>
    <source>
        <strain evidence="2">CBS 122367</strain>
    </source>
</reference>
<feature type="compositionally biased region" description="Polar residues" evidence="1">
    <location>
        <begin position="298"/>
        <end position="308"/>
    </location>
</feature>
<protein>
    <submittedName>
        <fullName evidence="2">Uncharacterized protein</fullName>
    </submittedName>
</protein>
<evidence type="ECO:0000313" key="3">
    <source>
        <dbReference type="Proteomes" id="UP000799291"/>
    </source>
</evidence>
<sequence>MTRRSDILSRFERVGAWIGMSCAVRLGKRALYSHARYRSCALLFNIASLWARQRYHNSLSLSETYSQFALEKSNTTVLAYTTSKLARSNWQTVGRKPPPDLARNEEELIEMACLYDGSQWVKNYLYHGYIGLSFNGVSFIEATAARLLTQPTGKIPFSSTQTMLSPRSRYFLTLRRHLQDELDIVPGEDFPTHKKTPLVNEIMLLLRRNHDLVKSPQIRDVHFCSTSSQKEGVVIYGVNLVVRAAVYVEGEMAESQRDVLWGLKAAVEHRISDLNASMEVATIPWNDLLQYPLDEDASPSSEGHTPSLTGEPGEIRGGEGEDSLRDTPPDAADSLTGRRVLSRRSMHTLVKVKRSVSGLFSRKKSASKI</sequence>
<gene>
    <name evidence="2" type="ORF">K458DRAFT_464826</name>
</gene>
<feature type="compositionally biased region" description="Basic and acidic residues" evidence="1">
    <location>
        <begin position="313"/>
        <end position="328"/>
    </location>
</feature>
<name>A0A6G1JCW4_9PLEO</name>
<organism evidence="2 3">
    <name type="scientific">Lentithecium fluviatile CBS 122367</name>
    <dbReference type="NCBI Taxonomy" id="1168545"/>
    <lineage>
        <taxon>Eukaryota</taxon>
        <taxon>Fungi</taxon>
        <taxon>Dikarya</taxon>
        <taxon>Ascomycota</taxon>
        <taxon>Pezizomycotina</taxon>
        <taxon>Dothideomycetes</taxon>
        <taxon>Pleosporomycetidae</taxon>
        <taxon>Pleosporales</taxon>
        <taxon>Massarineae</taxon>
        <taxon>Lentitheciaceae</taxon>
        <taxon>Lentithecium</taxon>
    </lineage>
</organism>
<evidence type="ECO:0000313" key="2">
    <source>
        <dbReference type="EMBL" id="KAF2688376.1"/>
    </source>
</evidence>